<evidence type="ECO:0000256" key="10">
    <source>
        <dbReference type="ARBA" id="ARBA00023049"/>
    </source>
</evidence>
<dbReference type="GO" id="GO:0046872">
    <property type="term" value="F:metal ion binding"/>
    <property type="evidence" value="ECO:0007669"/>
    <property type="project" value="UniProtKB-KW"/>
</dbReference>
<evidence type="ECO:0000256" key="1">
    <source>
        <dbReference type="ARBA" id="ARBA00001936"/>
    </source>
</evidence>
<reference evidence="14 15" key="1">
    <citation type="submission" date="2019-09" db="EMBL/GenBank/DDBJ databases">
        <title>Genomes of family Cryomorphaceae.</title>
        <authorList>
            <person name="Bowman J.P."/>
        </authorList>
    </citation>
    <scope>NUCLEOTIDE SEQUENCE [LARGE SCALE GENOMIC DNA]</scope>
    <source>
        <strain evidence="14 15">LMG 25704</strain>
    </source>
</reference>
<dbReference type="GO" id="GO:0030178">
    <property type="term" value="P:negative regulation of Wnt signaling pathway"/>
    <property type="evidence" value="ECO:0007669"/>
    <property type="project" value="InterPro"/>
</dbReference>
<keyword evidence="5" id="KW-0812">Transmembrane</keyword>
<keyword evidence="6" id="KW-0479">Metal-binding</keyword>
<feature type="chain" id="PRO_5026679084" description="TraB/GumN family protein" evidence="13">
    <location>
        <begin position="18"/>
        <end position="1190"/>
    </location>
</feature>
<evidence type="ECO:0000256" key="5">
    <source>
        <dbReference type="ARBA" id="ARBA00022692"/>
    </source>
</evidence>
<evidence type="ECO:0000256" key="11">
    <source>
        <dbReference type="ARBA" id="ARBA00023136"/>
    </source>
</evidence>
<comment type="caution">
    <text evidence="14">The sequence shown here is derived from an EMBL/GenBank/DDBJ whole genome shotgun (WGS) entry which is preliminary data.</text>
</comment>
<keyword evidence="11" id="KW-0472">Membrane</keyword>
<evidence type="ECO:0000256" key="4">
    <source>
        <dbReference type="ARBA" id="ARBA00022670"/>
    </source>
</evidence>
<comment type="cofactor">
    <cofactor evidence="2">
        <name>Co(2+)</name>
        <dbReference type="ChEBI" id="CHEBI:48828"/>
    </cofactor>
</comment>
<dbReference type="EMBL" id="WBVO01000012">
    <property type="protein sequence ID" value="KAB2807026.1"/>
    <property type="molecule type" value="Genomic_DNA"/>
</dbReference>
<dbReference type="GO" id="GO:0016020">
    <property type="term" value="C:membrane"/>
    <property type="evidence" value="ECO:0007669"/>
    <property type="project" value="UniProtKB-SubCell"/>
</dbReference>
<dbReference type="CDD" id="cd14789">
    <property type="entry name" value="Tiki"/>
    <property type="match status" value="1"/>
</dbReference>
<evidence type="ECO:0000313" key="15">
    <source>
        <dbReference type="Proteomes" id="UP000468650"/>
    </source>
</evidence>
<evidence type="ECO:0008006" key="16">
    <source>
        <dbReference type="Google" id="ProtNLM"/>
    </source>
</evidence>
<organism evidence="14 15">
    <name type="scientific">Phaeocystidibacter luteus</name>
    <dbReference type="NCBI Taxonomy" id="911197"/>
    <lineage>
        <taxon>Bacteria</taxon>
        <taxon>Pseudomonadati</taxon>
        <taxon>Bacteroidota</taxon>
        <taxon>Flavobacteriia</taxon>
        <taxon>Flavobacteriales</taxon>
        <taxon>Phaeocystidibacteraceae</taxon>
        <taxon>Phaeocystidibacter</taxon>
    </lineage>
</organism>
<comment type="cofactor">
    <cofactor evidence="1">
        <name>Mn(2+)</name>
        <dbReference type="ChEBI" id="CHEBI:29035"/>
    </cofactor>
</comment>
<evidence type="ECO:0000256" key="9">
    <source>
        <dbReference type="ARBA" id="ARBA00022989"/>
    </source>
</evidence>
<evidence type="ECO:0000313" key="14">
    <source>
        <dbReference type="EMBL" id="KAB2807026.1"/>
    </source>
</evidence>
<keyword evidence="10" id="KW-0482">Metalloprotease</keyword>
<gene>
    <name evidence="14" type="ORF">F8C67_12580</name>
</gene>
<evidence type="ECO:0000256" key="12">
    <source>
        <dbReference type="ARBA" id="ARBA00023180"/>
    </source>
</evidence>
<accession>A0A6N6RFZ7</accession>
<name>A0A6N6RFZ7_9FLAO</name>
<proteinExistence type="predicted"/>
<evidence type="ECO:0000256" key="2">
    <source>
        <dbReference type="ARBA" id="ARBA00001941"/>
    </source>
</evidence>
<keyword evidence="8" id="KW-0378">Hydrolase</keyword>
<keyword evidence="7 13" id="KW-0732">Signal</keyword>
<evidence type="ECO:0000256" key="3">
    <source>
        <dbReference type="ARBA" id="ARBA00004479"/>
    </source>
</evidence>
<dbReference type="GO" id="GO:0006508">
    <property type="term" value="P:proteolysis"/>
    <property type="evidence" value="ECO:0007669"/>
    <property type="project" value="UniProtKB-KW"/>
</dbReference>
<dbReference type="GO" id="GO:0004222">
    <property type="term" value="F:metalloendopeptidase activity"/>
    <property type="evidence" value="ECO:0007669"/>
    <property type="project" value="TreeGrafter"/>
</dbReference>
<protein>
    <recommendedName>
        <fullName evidence="16">TraB/GumN family protein</fullName>
    </recommendedName>
</protein>
<comment type="subcellular location">
    <subcellularLocation>
        <location evidence="3">Membrane</location>
        <topology evidence="3">Single-pass type I membrane protein</topology>
    </subcellularLocation>
</comment>
<dbReference type="InterPro" id="IPR002816">
    <property type="entry name" value="TraB/PrgY/GumN_fam"/>
</dbReference>
<dbReference type="OrthoDB" id="9798714at2"/>
<dbReference type="PANTHER" id="PTHR31120:SF6">
    <property type="entry name" value="METALLOPROTEASE TIKI HOMOLOG"/>
    <property type="match status" value="1"/>
</dbReference>
<dbReference type="AlphaFoldDB" id="A0A6N6RFZ7"/>
<evidence type="ECO:0000256" key="6">
    <source>
        <dbReference type="ARBA" id="ARBA00022723"/>
    </source>
</evidence>
<sequence length="1190" mass="137560">MLRKLLIALILPIGAFAQVSKDYQGLLWKISGNGLEEPSYLYGTMHVSNRVAFHLSETFFDAIDNADIIALETNPEMWVEELTNSALHNDYYEIQSRYSRYNMPLYSSFLAEMPQQQDWEYFLAQDQGMLNNLLYRKNPYDQDFAENTYLDLFIFQAGKKGGKTIVSLEDYKESFLQVLQSGKSDEDAVYITERQARDLLGDFSDWGSLMEDAYRKGDLDLIDTLNTVLYPSKYYRVNMLDVRNQIMVEGMDSLMKEGVLFTGVGAAHLPGDMGVINLLREMGYTVEAEERAITTTSISKKEEIDDIIYTHPTQDFISDDGFVTLTVPGTLTKLLGTPYQEYMYADMANGSFYSLRRIPTFGHLNNRDAEFFFGKIDSMLFENIPGKILSKDTIEVSGFPALDIRNETRMGDHQHYQIVFTELEVLIFKVGGNKEFANSELPELFFQSIELHPATEEALYSPKFAGFEVSLPGVVRTEQYEGVFENPHYTFWAQSFDEGDYYAVGMRQFHDFAYLEEDDFELEYLVEKMAEEKEFDIDELEVVNENGEHFSRFEVSNEEGLKLFGEVHIQGPKYVMLITDSESKATRTSFFNSFSFSPWKYQDEFTVQKDSVLHISLESPARLNDYESFFRNLYENRGFGSDDEDMSFTGEYTEKMLTYPPTGEQLLVSMRTLHKYGSFESTEEFWEDKKEDFIEDKGLVILKDSILSREERDGYLMEMAAFTLTDTNTRRLIEVRMILENSAVYSLYAMSDSLGYQSQFASAALNSFASAGDTLIGTPITESKSDLFFAALESRDSVDVFEASKSVYVVDFKDEDADYIKEYVQNYTQEGFDRTARLQLLHQLPDLEANRVDHIEFLGEFYYEKLDSSAYLFSILDCLLEFNMQEGVDKFNQLILDEPPFTTSSYTYSSLFAGFNDSLELAKSIYPDIMTLADFEDYRGEIYELLSTLLDSGYVEGADYQYKYETLLLFAKVELKKQHAADEMRSAYGRPASMNGDLEVYSNLLSPFADNEDVQEHYLKLQRIRNKRILADMLMLTDGYVDVPDSSWNYIAKDPKALYDIFPYLIEEDKLDVLDEQYRSRDALAKSIMANNYYRSYDTISFIRSEKIDIKPFPAEVFFFRGRNDDDKLWNLLYVVVEDKEELDTEYAIATNGETYNESISDIDEIIEDAMKEIKLHDRERVVQDRGVYY</sequence>
<dbReference type="PANTHER" id="PTHR31120">
    <property type="entry name" value="METALLOPROTEASE TIKI"/>
    <property type="match status" value="1"/>
</dbReference>
<keyword evidence="12" id="KW-0325">Glycoprotein</keyword>
<keyword evidence="4" id="KW-0645">Protease</keyword>
<keyword evidence="9" id="KW-1133">Transmembrane helix</keyword>
<feature type="signal peptide" evidence="13">
    <location>
        <begin position="1"/>
        <end position="17"/>
    </location>
</feature>
<dbReference type="RefSeq" id="WP_151668216.1">
    <property type="nucleotide sequence ID" value="NZ_WBVO01000012.1"/>
</dbReference>
<keyword evidence="15" id="KW-1185">Reference proteome</keyword>
<dbReference type="Proteomes" id="UP000468650">
    <property type="component" value="Unassembled WGS sequence"/>
</dbReference>
<dbReference type="Pfam" id="PF01963">
    <property type="entry name" value="TraB_PrgY_gumN"/>
    <property type="match status" value="1"/>
</dbReference>
<evidence type="ECO:0000256" key="7">
    <source>
        <dbReference type="ARBA" id="ARBA00022729"/>
    </source>
</evidence>
<dbReference type="InterPro" id="IPR040230">
    <property type="entry name" value="TIKI1/2-like"/>
</dbReference>
<evidence type="ECO:0000256" key="8">
    <source>
        <dbReference type="ARBA" id="ARBA00022801"/>
    </source>
</evidence>
<evidence type="ECO:0000256" key="13">
    <source>
        <dbReference type="SAM" id="SignalP"/>
    </source>
</evidence>